<dbReference type="KEGG" id="lgi:LOTGIDRAFT_166880"/>
<dbReference type="Pfam" id="PF13087">
    <property type="entry name" value="AAA_12"/>
    <property type="match status" value="1"/>
</dbReference>
<dbReference type="EMBL" id="KB203019">
    <property type="protein sequence ID" value="ESO86615.1"/>
    <property type="molecule type" value="Genomic_DNA"/>
</dbReference>
<dbReference type="InterPro" id="IPR041677">
    <property type="entry name" value="DNA2/NAM7_AAA_11"/>
</dbReference>
<keyword evidence="5" id="KW-0067">ATP-binding</keyword>
<feature type="compositionally biased region" description="Basic residues" evidence="6">
    <location>
        <begin position="632"/>
        <end position="643"/>
    </location>
</feature>
<dbReference type="OMA" id="EFDLTNC"/>
<keyword evidence="3" id="KW-0378">Hydrolase</keyword>
<dbReference type="CDD" id="cd18808">
    <property type="entry name" value="SF1_C_Upf1"/>
    <property type="match status" value="1"/>
</dbReference>
<reference evidence="8 9" key="1">
    <citation type="journal article" date="2013" name="Nature">
        <title>Insights into bilaterian evolution from three spiralian genomes.</title>
        <authorList>
            <person name="Simakov O."/>
            <person name="Marletaz F."/>
            <person name="Cho S.J."/>
            <person name="Edsinger-Gonzales E."/>
            <person name="Havlak P."/>
            <person name="Hellsten U."/>
            <person name="Kuo D.H."/>
            <person name="Larsson T."/>
            <person name="Lv J."/>
            <person name="Arendt D."/>
            <person name="Savage R."/>
            <person name="Osoegawa K."/>
            <person name="de Jong P."/>
            <person name="Grimwood J."/>
            <person name="Chapman J.A."/>
            <person name="Shapiro H."/>
            <person name="Aerts A."/>
            <person name="Otillar R.P."/>
            <person name="Terry A.Y."/>
            <person name="Boore J.L."/>
            <person name="Grigoriev I.V."/>
            <person name="Lindberg D.R."/>
            <person name="Seaver E.C."/>
            <person name="Weisblat D.A."/>
            <person name="Putnam N.H."/>
            <person name="Rokhsar D.S."/>
        </authorList>
    </citation>
    <scope>NUCLEOTIDE SEQUENCE [LARGE SCALE GENOMIC DNA]</scope>
</reference>
<evidence type="ECO:0000313" key="9">
    <source>
        <dbReference type="Proteomes" id="UP000030746"/>
    </source>
</evidence>
<dbReference type="GO" id="GO:0004540">
    <property type="term" value="F:RNA nuclease activity"/>
    <property type="evidence" value="ECO:0007669"/>
    <property type="project" value="InterPro"/>
</dbReference>
<dbReference type="SUPFAM" id="SSF50249">
    <property type="entry name" value="Nucleic acid-binding proteins"/>
    <property type="match status" value="2"/>
</dbReference>
<dbReference type="InterPro" id="IPR027417">
    <property type="entry name" value="P-loop_NTPase"/>
</dbReference>
<dbReference type="InterPro" id="IPR019734">
    <property type="entry name" value="TPR_rpt"/>
</dbReference>
<keyword evidence="9" id="KW-1185">Reference proteome</keyword>
<dbReference type="FunFam" id="3.40.50.300:FF:001313">
    <property type="entry name" value="Helicase with zinc finger domain 2"/>
    <property type="match status" value="1"/>
</dbReference>
<comment type="similarity">
    <text evidence="1">Belongs to the DNA2/NAM7 helicase family.</text>
</comment>
<dbReference type="PROSITE" id="PS01175">
    <property type="entry name" value="RIBONUCLEASE_II"/>
    <property type="match status" value="1"/>
</dbReference>
<dbReference type="Pfam" id="PF25049">
    <property type="entry name" value="OB_HELZ2"/>
    <property type="match status" value="1"/>
</dbReference>
<evidence type="ECO:0000256" key="2">
    <source>
        <dbReference type="ARBA" id="ARBA00022741"/>
    </source>
</evidence>
<dbReference type="Pfam" id="PF00773">
    <property type="entry name" value="RNB"/>
    <property type="match status" value="1"/>
</dbReference>
<dbReference type="SUPFAM" id="SSF48452">
    <property type="entry name" value="TPR-like"/>
    <property type="match status" value="1"/>
</dbReference>
<keyword evidence="4" id="KW-0347">Helicase</keyword>
<dbReference type="PANTHER" id="PTHR43788">
    <property type="entry name" value="DNA2/NAM7 HELICASE FAMILY MEMBER"/>
    <property type="match status" value="1"/>
</dbReference>
<evidence type="ECO:0000256" key="6">
    <source>
        <dbReference type="SAM" id="MobiDB-lite"/>
    </source>
</evidence>
<dbReference type="SMART" id="SM00955">
    <property type="entry name" value="RNB"/>
    <property type="match status" value="1"/>
</dbReference>
<name>V3ZVI7_LOTGI</name>
<dbReference type="SMART" id="SM00028">
    <property type="entry name" value="TPR"/>
    <property type="match status" value="3"/>
</dbReference>
<protein>
    <recommendedName>
        <fullName evidence="7">RNB domain-containing protein</fullName>
    </recommendedName>
</protein>
<dbReference type="Gene3D" id="1.25.40.10">
    <property type="entry name" value="Tetratricopeptide repeat domain"/>
    <property type="match status" value="1"/>
</dbReference>
<accession>V3ZVI7</accession>
<dbReference type="InterPro" id="IPR047187">
    <property type="entry name" value="SF1_C_Upf1"/>
</dbReference>
<dbReference type="CTD" id="20240468"/>
<sequence>MANIPHSIEESGLEYLVVFDDYIEPLLMRLKAQLQSGNFQMSEVNQMTKDLNDYLDKRKENENFNELKLKLNHRLCMFINLKNIPEDDIQYIMSVIRFYTNVLVVIDTSCVMDLEDYEKPYVNVLTNLFNILEKFYGLLGRSKFSTQMIKDIAKFRSRAYQINHFPACYFIAEFIATLLEKLPDNDDNIELITENLIEMIKCIDIQKYPNQILEKVKDSLSCCRKETHRAVLLELKSKAYQYKEIYSLAIESAKEAQEAYTDNEDKKRLLQHIDYLQSLQREKERRQELLRLEESRIPYNEEAEEEYFDSLDFFVEDDEVDDVDVRDMFNMAESKINCGDFDENYAKKFRTILSSRILYCPCRRTAQSRWMLRITNFIGDVSDKCEFSDNVFISCLRYLFYGLNAMGLFYSERNEGKTIKVTAQSLELFRSSVYHLLIEKIKNDTIQSSKTLGKSTIKFCQEILSITKLQSHDNDDVAACFGISRELNTVLQAIHVIGIYKINPFVLSIISIQIYNNMGQAMFKLGDFDRAVAGCKAVLKVATEFDMEHTDQKIQALETIARSFEKLNRREAAIARIDEAIEICQNTDKKSELQSLKIKFQRTIQTRESVGASYLVDDNLRKDKERQNDIRSRHRKKKRRRYKKQEMVTPDEDENVQNKSENKVQNVELSTITPISDTESDLSDDFIDSDTYSLTTAPSTDNLSLFSYSQSDVDQDEPISDEEVSVPQETWYETSIKVMEGHEKKTEHCLQYDVDLTERFDFHLTNWEIFYPAMMTRVEMEQNIQANPVKYKKCVINMDSSQSATCTTTENPIGEQIVINGRSKCGQTFSGDEVCVEIIGKANNKDCGKVVGIFKRNRSDTKNPVFLCTITGEEAHLMVPICKTVPKISIVHNKVLKRFSNIPNSKIEVYKFDMNKSFKFSHFFTINPAKRQQYIFVVVYLNWSPKFAYPKGMVIDVIQNYKDYQASLKILGNQFAIDPIYPSEVIQEIVGMKKDDSVPSHDFDVLTIDPKGSKDLDDALHITRLSENIFEVGVHIADVAHFVVKSSEIDKEAEKRATSFYPEDSRSIHMLPEPLSEDRCSLQEREVRRVISVIFKLDANGEQLNEPVIQRSFVRSMQQLTYHEAQLIINGYRDGFSDTINGMITDLYRLSKSIRRSRLKKRLYHVQYSDGFLRGENETEAHDLVEEYMIMTNCHIGQIITEQFPNGVLLRVQQPPDDKKLVQWFGQNQPVGNLILNLQGYSCQSSIGNSSLSLDNNHSDGHLTVQKSVWTEVLRAKETKDWKKLQSILCMDDIHPSHFIARTRWNGIMESAEYKLCSGARATGSHHFTLNFNLYTHFTSPLRRFVDLINHRFIHAYLDKKKAPYTTHELQMISLHLGRRTKQQKLYRKHSKTLKLAYELTNQPALIIGFISQADNDGVEIEIPQWPSLIANNDIPFHLLDVCERPTVKDTLTETSWRKRSFHTQGAVGYVRPQMKRGEKLQLNPIKHCLYIPLKMWADLLTNLISSTESEDKQRSKRCKKEVERIIDQIGMEGINPIGTLYGTVDKVTCEGGRSNISSLTDMCRFSFKFAPGRVLCTQLSTVFEKGLPKPKFTMVKLADNLIFCLEHKDDPVTCLTKESFESTKERKWMKISEYVKAWSALVEMEAAVQSVQGGDTFFIEHVPVRFTTQDSGSFTLNHSFCSDRDVLGGIHISKDEEGKPITDFVCIRKEVAQDSDNPFIWVGHGQMVYCSKREDYMESNELEVYFELHGTETCAKMRDVINIGTQDVFTLEIIPRSETDRRLKEVLKKNVIESNPLVKAIVLNSPIPMLDRDHLHLGKKIEKDLPKEELQILKLPGNNIKQCEAIEKSLTSAFTLIQGPPGTGKTYTGIKLVYLFTKINKIIKLEEPAKKGDKTMDGRNQVLYCGPSNKSVDVVARNLIKKLGNRCPKILRVYSKTVVYGDFPVPGKASPARATRREGQCPEDLHNVALHHIIRQKGKPYADKIREFDEKFKKESQGITKMMIKTYHKLVRQAEEEELPLYEAILCTTGVGGNRRTMKSLKVFQCIIDECGMCTEPETLLPILVAKPNQLVLIGDHKQLRPILMCSKAAKLGLEKSLFERYAKKAIFLNIQYRMHPDICAFPSKQFYEGKLETGPSTLWEIKQPLRIIGGKKIMFFHIEGEEEALTVHTDDGHERSKSNIQEVDKVVDLFRHMVRNEDINPRSINIMTQYKSQMSLIQKKLKEYNFDDTVNTVVASQGGEWDYVILSTVRSLPLYKIEPSPTRGWTSEHLGFLADENQTNVALTRARKGLLIIGNKNMLKCDTTWRALLLHYEKQGCIQDANNIPSSAPPRTPIPIIGRYKSVKK</sequence>
<evidence type="ECO:0000313" key="8">
    <source>
        <dbReference type="EMBL" id="ESO86615.1"/>
    </source>
</evidence>
<dbReference type="GO" id="GO:0043139">
    <property type="term" value="F:5'-3' DNA helicase activity"/>
    <property type="evidence" value="ECO:0007669"/>
    <property type="project" value="TreeGrafter"/>
</dbReference>
<evidence type="ECO:0000259" key="7">
    <source>
        <dbReference type="SMART" id="SM00955"/>
    </source>
</evidence>
<dbReference type="InterPro" id="IPR001900">
    <property type="entry name" value="RNase_II/R"/>
</dbReference>
<dbReference type="InterPro" id="IPR050534">
    <property type="entry name" value="Coronavir_polyprotein_1ab"/>
</dbReference>
<dbReference type="OrthoDB" id="6287246at2759"/>
<dbReference type="InterPro" id="IPR056787">
    <property type="entry name" value="OB_HELZ2"/>
</dbReference>
<evidence type="ECO:0000256" key="3">
    <source>
        <dbReference type="ARBA" id="ARBA00022801"/>
    </source>
</evidence>
<dbReference type="GeneID" id="20240468"/>
<gene>
    <name evidence="8" type="ORF">LOTGIDRAFT_166880</name>
</gene>
<evidence type="ECO:0000256" key="4">
    <source>
        <dbReference type="ARBA" id="ARBA00022806"/>
    </source>
</evidence>
<dbReference type="Pfam" id="PF13424">
    <property type="entry name" value="TPR_12"/>
    <property type="match status" value="1"/>
</dbReference>
<proteinExistence type="inferred from homology"/>
<dbReference type="STRING" id="225164.V3ZVI7"/>
<feature type="region of interest" description="Disordered" evidence="6">
    <location>
        <begin position="625"/>
        <end position="661"/>
    </location>
</feature>
<dbReference type="GO" id="GO:0003723">
    <property type="term" value="F:RNA binding"/>
    <property type="evidence" value="ECO:0007669"/>
    <property type="project" value="InterPro"/>
</dbReference>
<dbReference type="Gene3D" id="3.40.50.300">
    <property type="entry name" value="P-loop containing nucleotide triphosphate hydrolases"/>
    <property type="match status" value="2"/>
</dbReference>
<dbReference type="InterPro" id="IPR041679">
    <property type="entry name" value="DNA2/NAM7-like_C"/>
</dbReference>
<dbReference type="Proteomes" id="UP000030746">
    <property type="component" value="Unassembled WGS sequence"/>
</dbReference>
<organism evidence="8 9">
    <name type="scientific">Lottia gigantea</name>
    <name type="common">Giant owl limpet</name>
    <dbReference type="NCBI Taxonomy" id="225164"/>
    <lineage>
        <taxon>Eukaryota</taxon>
        <taxon>Metazoa</taxon>
        <taxon>Spiralia</taxon>
        <taxon>Lophotrochozoa</taxon>
        <taxon>Mollusca</taxon>
        <taxon>Gastropoda</taxon>
        <taxon>Patellogastropoda</taxon>
        <taxon>Lottioidea</taxon>
        <taxon>Lottiidae</taxon>
        <taxon>Lottia</taxon>
    </lineage>
</organism>
<dbReference type="RefSeq" id="XP_009062598.1">
    <property type="nucleotide sequence ID" value="XM_009064350.1"/>
</dbReference>
<feature type="domain" description="RNB" evidence="7">
    <location>
        <begin position="997"/>
        <end position="1360"/>
    </location>
</feature>
<dbReference type="GO" id="GO:0005524">
    <property type="term" value="F:ATP binding"/>
    <property type="evidence" value="ECO:0007669"/>
    <property type="project" value="UniProtKB-KW"/>
</dbReference>
<dbReference type="HOGENOM" id="CLU_229707_0_0_1"/>
<dbReference type="InterPro" id="IPR011990">
    <property type="entry name" value="TPR-like_helical_dom_sf"/>
</dbReference>
<dbReference type="SUPFAM" id="SSF52540">
    <property type="entry name" value="P-loop containing nucleoside triphosphate hydrolases"/>
    <property type="match status" value="1"/>
</dbReference>
<keyword evidence="2" id="KW-0547">Nucleotide-binding</keyword>
<dbReference type="GO" id="GO:0016787">
    <property type="term" value="F:hydrolase activity"/>
    <property type="evidence" value="ECO:0007669"/>
    <property type="project" value="UniProtKB-KW"/>
</dbReference>
<dbReference type="InterPro" id="IPR012340">
    <property type="entry name" value="NA-bd_OB-fold"/>
</dbReference>
<evidence type="ECO:0000256" key="5">
    <source>
        <dbReference type="ARBA" id="ARBA00022840"/>
    </source>
</evidence>
<dbReference type="Pfam" id="PF13086">
    <property type="entry name" value="AAA_11"/>
    <property type="match status" value="1"/>
</dbReference>
<evidence type="ECO:0000256" key="1">
    <source>
        <dbReference type="ARBA" id="ARBA00007913"/>
    </source>
</evidence>
<dbReference type="InterPro" id="IPR022966">
    <property type="entry name" value="RNase_II/R_CS"/>
</dbReference>
<dbReference type="PANTHER" id="PTHR43788:SF16">
    <property type="entry name" value="HELICASE WITH ZINC FINGER 2"/>
    <property type="match status" value="1"/>
</dbReference>